<proteinExistence type="inferred from homology"/>
<keyword evidence="4" id="KW-1185">Reference proteome</keyword>
<dbReference type="InterPro" id="IPR043129">
    <property type="entry name" value="ATPase_NBD"/>
</dbReference>
<evidence type="ECO:0000259" key="2">
    <source>
        <dbReference type="PROSITE" id="PS50181"/>
    </source>
</evidence>
<dbReference type="EMBL" id="JARYMX010000245">
    <property type="protein sequence ID" value="KAJ9535458.1"/>
    <property type="molecule type" value="Genomic_DNA"/>
</dbReference>
<dbReference type="SMART" id="SM00256">
    <property type="entry name" value="FBOX"/>
    <property type="match status" value="1"/>
</dbReference>
<dbReference type="SUPFAM" id="SSF53067">
    <property type="entry name" value="Actin-like ATPase domain"/>
    <property type="match status" value="2"/>
</dbReference>
<name>A0AA38SAT4_9ASTR</name>
<dbReference type="Proteomes" id="UP001172457">
    <property type="component" value="Unassembled WGS sequence"/>
</dbReference>
<dbReference type="Pfam" id="PF00022">
    <property type="entry name" value="Actin"/>
    <property type="match status" value="2"/>
</dbReference>
<dbReference type="InterPro" id="IPR036047">
    <property type="entry name" value="F-box-like_dom_sf"/>
</dbReference>
<comment type="similarity">
    <text evidence="1">Belongs to the actin family.</text>
</comment>
<evidence type="ECO:0000313" key="3">
    <source>
        <dbReference type="EMBL" id="KAJ9535458.1"/>
    </source>
</evidence>
<dbReference type="Pfam" id="PF12937">
    <property type="entry name" value="F-box-like"/>
    <property type="match status" value="1"/>
</dbReference>
<evidence type="ECO:0000313" key="4">
    <source>
        <dbReference type="Proteomes" id="UP001172457"/>
    </source>
</evidence>
<sequence length="442" mass="49670">MSKLVKRVRDWVSNGWIPIGSTSDQTVVCSSSAAGEVHRLPLDVFMLILHLLQPKDAARVSAVCKSWKLIVFQDALWMYYLKNNHPHGLSDLFAETKLRSRRANPHRQMLPFMHIFGQRQQSPGAIIIDAGVGYCKIGWSKYDSPSLRLATFVEFGDDEFPLDDRVHHFIETIFNSMHVNPSKQPVILTTPIGLHSGVEASEMELAVFGSLVSLRVPTACLVKQPTLALFASRRTSGILVNIGFRETQVVPIVNTYTRYGAITTKVGGLHLTRYLRRQLRVRNVEVPSLYTARTLKENLCYVALDYWAEFHKDTEASYKVGSEGLYTLKQERFRTGEVLFKPQLAGRNVKGLHQAVARCIDHCKYSTDRSWYKTIILAGGTAKLPGLAERLEMELRDLLPPSLSRGIRVIPSPYGADAAWHGAKMIGNLSSFRKSWCLSGEV</sequence>
<dbReference type="Gene3D" id="3.30.420.40">
    <property type="match status" value="2"/>
</dbReference>
<accession>A0AA38SAT4</accession>
<dbReference type="InterPro" id="IPR001810">
    <property type="entry name" value="F-box_dom"/>
</dbReference>
<gene>
    <name evidence="3" type="ORF">OSB04_un001415</name>
</gene>
<organism evidence="3 4">
    <name type="scientific">Centaurea solstitialis</name>
    <name type="common">yellow star-thistle</name>
    <dbReference type="NCBI Taxonomy" id="347529"/>
    <lineage>
        <taxon>Eukaryota</taxon>
        <taxon>Viridiplantae</taxon>
        <taxon>Streptophyta</taxon>
        <taxon>Embryophyta</taxon>
        <taxon>Tracheophyta</taxon>
        <taxon>Spermatophyta</taxon>
        <taxon>Magnoliopsida</taxon>
        <taxon>eudicotyledons</taxon>
        <taxon>Gunneridae</taxon>
        <taxon>Pentapetalae</taxon>
        <taxon>asterids</taxon>
        <taxon>campanulids</taxon>
        <taxon>Asterales</taxon>
        <taxon>Asteraceae</taxon>
        <taxon>Carduoideae</taxon>
        <taxon>Cardueae</taxon>
        <taxon>Centaureinae</taxon>
        <taxon>Centaurea</taxon>
    </lineage>
</organism>
<dbReference type="PANTHER" id="PTHR11937">
    <property type="entry name" value="ACTIN"/>
    <property type="match status" value="1"/>
</dbReference>
<protein>
    <recommendedName>
        <fullName evidence="2">F-box domain-containing protein</fullName>
    </recommendedName>
</protein>
<feature type="domain" description="F-box" evidence="2">
    <location>
        <begin position="34"/>
        <end position="80"/>
    </location>
</feature>
<dbReference type="PROSITE" id="PS50181">
    <property type="entry name" value="FBOX"/>
    <property type="match status" value="1"/>
</dbReference>
<comment type="caution">
    <text evidence="3">The sequence shown here is derived from an EMBL/GenBank/DDBJ whole genome shotgun (WGS) entry which is preliminary data.</text>
</comment>
<dbReference type="AlphaFoldDB" id="A0AA38SAT4"/>
<reference evidence="3" key="1">
    <citation type="submission" date="2023-03" db="EMBL/GenBank/DDBJ databases">
        <title>Chromosome-scale reference genome and RAD-based genetic map of yellow starthistle (Centaurea solstitialis) reveal putative structural variation and QTLs associated with invader traits.</title>
        <authorList>
            <person name="Reatini B."/>
            <person name="Cang F.A."/>
            <person name="Jiang Q."/>
            <person name="Mckibben M.T.W."/>
            <person name="Barker M.S."/>
            <person name="Rieseberg L.H."/>
            <person name="Dlugosch K.M."/>
        </authorList>
    </citation>
    <scope>NUCLEOTIDE SEQUENCE</scope>
    <source>
        <strain evidence="3">CAN-66</strain>
        <tissue evidence="3">Leaf</tissue>
    </source>
</reference>
<dbReference type="SUPFAM" id="SSF81383">
    <property type="entry name" value="F-box domain"/>
    <property type="match status" value="1"/>
</dbReference>
<dbReference type="Gene3D" id="1.20.1280.50">
    <property type="match status" value="1"/>
</dbReference>
<dbReference type="Gene3D" id="3.90.640.10">
    <property type="entry name" value="Actin, Chain A, domain 4"/>
    <property type="match status" value="1"/>
</dbReference>
<evidence type="ECO:0000256" key="1">
    <source>
        <dbReference type="RuleBase" id="RU000487"/>
    </source>
</evidence>
<dbReference type="InterPro" id="IPR004000">
    <property type="entry name" value="Actin"/>
</dbReference>
<dbReference type="SMART" id="SM00268">
    <property type="entry name" value="ACTIN"/>
    <property type="match status" value="1"/>
</dbReference>